<protein>
    <submittedName>
        <fullName evidence="3">4-alpha-glucanotransferase</fullName>
    </submittedName>
</protein>
<dbReference type="EMBL" id="PCGW01000006">
    <property type="protein sequence ID" value="PHO20878.1"/>
    <property type="molecule type" value="Genomic_DNA"/>
</dbReference>
<dbReference type="eggNOG" id="COG1640">
    <property type="taxonomic scope" value="Bacteria"/>
</dbReference>
<dbReference type="Proteomes" id="UP000226080">
    <property type="component" value="Unassembled WGS sequence"/>
</dbReference>
<name>A0A142FXE3_AGGAC</name>
<evidence type="ECO:0000313" key="3">
    <source>
        <dbReference type="EMBL" id="TYA38784.1"/>
    </source>
</evidence>
<dbReference type="Proteomes" id="UP000323012">
    <property type="component" value="Unassembled WGS sequence"/>
</dbReference>
<accession>A0A142FXE3</accession>
<dbReference type="KEGG" id="aact:ACT75_00255"/>
<organism evidence="3 6">
    <name type="scientific">Aggregatibacter actinomycetemcomitans</name>
    <name type="common">Actinobacillus actinomycetemcomitans</name>
    <name type="synonym">Haemophilus actinomycetemcomitans</name>
    <dbReference type="NCBI Taxonomy" id="714"/>
    <lineage>
        <taxon>Bacteria</taxon>
        <taxon>Pseudomonadati</taxon>
        <taxon>Pseudomonadota</taxon>
        <taxon>Gammaproteobacteria</taxon>
        <taxon>Pasteurellales</taxon>
        <taxon>Pasteurellaceae</taxon>
        <taxon>Aggregatibacter</taxon>
    </lineage>
</organism>
<evidence type="ECO:0000313" key="6">
    <source>
        <dbReference type="Proteomes" id="UP000323012"/>
    </source>
</evidence>
<dbReference type="RefSeq" id="WP_005538833.1">
    <property type="nucleotide sequence ID" value="NZ_CP012959.1"/>
</dbReference>
<evidence type="ECO:0000313" key="1">
    <source>
        <dbReference type="EMBL" id="AMQ93073.1"/>
    </source>
</evidence>
<reference evidence="3 6" key="3">
    <citation type="submission" date="2019-08" db="EMBL/GenBank/DDBJ databases">
        <title>Whole genome sequencing of Aggregatibacter actinomycetemcomitans cultured from blood stream infections in Denmark reveals a novel phylogenetic lineage expressing serotype a membrane O polysaccharide.</title>
        <authorList>
            <person name="Nedergaard S."/>
            <person name="Kobel C.M."/>
            <person name="Nielsen M.B."/>
            <person name="Moeller R.T."/>
            <person name="Jensen A.B."/>
            <person name="Noerskov-Lauritsen N."/>
        </authorList>
    </citation>
    <scope>NUCLEOTIDE SEQUENCE [LARGE SCALE GENOMIC DNA]</scope>
    <source>
        <strain evidence="3 6">PN_563</strain>
    </source>
</reference>
<dbReference type="EMBL" id="CP012959">
    <property type="protein sequence ID" value="AMQ93073.1"/>
    <property type="molecule type" value="Genomic_DNA"/>
</dbReference>
<reference evidence="1 4" key="1">
    <citation type="submission" date="2015-10" db="EMBL/GenBank/DDBJ databases">
        <title>Tn-seq of a polymicrobial infection.</title>
        <authorList>
            <person name="Stacy A."/>
            <person name="Rumbaugh K.P."/>
            <person name="Whiteley M."/>
        </authorList>
    </citation>
    <scope>NUCLEOTIDE SEQUENCE [LARGE SCALE GENOMIC DNA]</scope>
    <source>
        <strain evidence="1 4">624</strain>
    </source>
</reference>
<evidence type="ECO:0000313" key="2">
    <source>
        <dbReference type="EMBL" id="PHO20878.1"/>
    </source>
</evidence>
<dbReference type="EMBL" id="VSED01000016">
    <property type="protein sequence ID" value="TYA38784.1"/>
    <property type="molecule type" value="Genomic_DNA"/>
</dbReference>
<gene>
    <name evidence="1" type="ORF">ACT75_00255</name>
    <name evidence="2" type="ORF">CQR80_04155</name>
    <name evidence="3" type="ORF">FXB79_06795</name>
</gene>
<evidence type="ECO:0000313" key="5">
    <source>
        <dbReference type="Proteomes" id="UP000226080"/>
    </source>
</evidence>
<dbReference type="OrthoDB" id="9763489at2"/>
<dbReference type="Proteomes" id="UP000072236">
    <property type="component" value="Chromosome"/>
</dbReference>
<sequence>MQIPDSIKQSTEKLELALAHYDSGRHLIYAGTQTLSYFIKLPQPPNKSECSKGEFDDVITMFNNDMIYYDLTRLSLPSCSLHYQLFDEQGNKCAEHSFFDFPSIQLSQQPFRYYQLRHLMHLKKHRAGHCCINVLDIFEYQDQQAEENTVGWRKKLSKSFDLIFNDEYIASFFCLIKHATLSEDSLWLN</sequence>
<dbReference type="AlphaFoldDB" id="A0A142FXE3"/>
<proteinExistence type="predicted"/>
<reference evidence="2 5" key="2">
    <citation type="submission" date="2017-10" db="EMBL/GenBank/DDBJ databases">
        <title>Draft genome sequences of Aggregatibacter actinomycetemcomitans strains 310a and 310b.</title>
        <authorList>
            <person name="May A.C."/>
            <person name="Ohta H."/>
            <person name="Maeda H."/>
            <person name="Kokeguchi S."/>
            <person name="Cugini C."/>
        </authorList>
    </citation>
    <scope>NUCLEOTIDE SEQUENCE [LARGE SCALE GENOMIC DNA]</scope>
    <source>
        <strain evidence="2 5">310b</strain>
    </source>
</reference>
<evidence type="ECO:0000313" key="4">
    <source>
        <dbReference type="Proteomes" id="UP000072236"/>
    </source>
</evidence>
<keyword evidence="5" id="KW-1185">Reference proteome</keyword>